<evidence type="ECO:0000313" key="6">
    <source>
        <dbReference type="WBParaSite" id="ACRNAN_scaffold1470.g13035.t1"/>
    </source>
</evidence>
<dbReference type="AlphaFoldDB" id="A0A914CU60"/>
<name>A0A914CU60_9BILA</name>
<evidence type="ECO:0000259" key="4">
    <source>
        <dbReference type="Pfam" id="PF26284"/>
    </source>
</evidence>
<dbReference type="Pfam" id="PF26284">
    <property type="entry name" value="DUF8077"/>
    <property type="match status" value="1"/>
</dbReference>
<feature type="domain" description="DUF8077" evidence="4">
    <location>
        <begin position="30"/>
        <end position="158"/>
    </location>
</feature>
<proteinExistence type="predicted"/>
<protein>
    <recommendedName>
        <fullName evidence="4">DUF8077 domain-containing protein</fullName>
    </recommendedName>
</protein>
<keyword evidence="5" id="KW-1185">Reference proteome</keyword>
<organism evidence="5 6">
    <name type="scientific">Acrobeloides nanus</name>
    <dbReference type="NCBI Taxonomy" id="290746"/>
    <lineage>
        <taxon>Eukaryota</taxon>
        <taxon>Metazoa</taxon>
        <taxon>Ecdysozoa</taxon>
        <taxon>Nematoda</taxon>
        <taxon>Chromadorea</taxon>
        <taxon>Rhabditida</taxon>
        <taxon>Tylenchina</taxon>
        <taxon>Cephalobomorpha</taxon>
        <taxon>Cephaloboidea</taxon>
        <taxon>Cephalobidae</taxon>
        <taxon>Acrobeloides</taxon>
    </lineage>
</organism>
<feature type="chain" id="PRO_5037984905" description="DUF8077 domain-containing protein" evidence="3">
    <location>
        <begin position="20"/>
        <end position="350"/>
    </location>
</feature>
<dbReference type="Proteomes" id="UP000887540">
    <property type="component" value="Unplaced"/>
</dbReference>
<reference evidence="6" key="1">
    <citation type="submission" date="2022-11" db="UniProtKB">
        <authorList>
            <consortium name="WormBaseParasite"/>
        </authorList>
    </citation>
    <scope>IDENTIFICATION</scope>
</reference>
<evidence type="ECO:0000256" key="1">
    <source>
        <dbReference type="SAM" id="MobiDB-lite"/>
    </source>
</evidence>
<sequence length="350" mass="39684">MAFYLITFILIFILDHNSAQYAGGDRTTQELSLLEWSSGIRIGNCQEDASGLELIEPLKRSLARMITRHCKNSSACRLREPVEFSAHQIVLFDGYPRRENRGVNFRFFVILPYNAIPIEKKIDKPLLSSKILADVLRAQHSEFSNVLGWHVISYEKFPRFDPVTTFMNRALIPIGVVAALFMLFLAYWSSTISSSTYAGGEGWSVSGSTGGKNAAYRRTLEIIEEQRKKLPPPPPPSEKLKAEHILVGDGYSRRPEVILDVNRVSFEGPEPRDALHEAIVFQPRESISTTDSNLYAGRTAAKHFRRPSVIDEHRREKRKTRSSMFAGRPRDKSIDGPKRWKAGSIMLSQF</sequence>
<evidence type="ECO:0000313" key="5">
    <source>
        <dbReference type="Proteomes" id="UP000887540"/>
    </source>
</evidence>
<dbReference type="InterPro" id="IPR058390">
    <property type="entry name" value="DUF8077"/>
</dbReference>
<keyword evidence="2" id="KW-0472">Membrane</keyword>
<evidence type="ECO:0000256" key="2">
    <source>
        <dbReference type="SAM" id="Phobius"/>
    </source>
</evidence>
<dbReference type="WBParaSite" id="ACRNAN_scaffold1470.g13035.t1">
    <property type="protein sequence ID" value="ACRNAN_scaffold1470.g13035.t1"/>
    <property type="gene ID" value="ACRNAN_scaffold1470.g13035"/>
</dbReference>
<feature type="region of interest" description="Disordered" evidence="1">
    <location>
        <begin position="309"/>
        <end position="338"/>
    </location>
</feature>
<evidence type="ECO:0000256" key="3">
    <source>
        <dbReference type="SAM" id="SignalP"/>
    </source>
</evidence>
<keyword evidence="3" id="KW-0732">Signal</keyword>
<feature type="transmembrane region" description="Helical" evidence="2">
    <location>
        <begin position="170"/>
        <end position="188"/>
    </location>
</feature>
<feature type="compositionally biased region" description="Basic and acidic residues" evidence="1">
    <location>
        <begin position="328"/>
        <end position="338"/>
    </location>
</feature>
<keyword evidence="2" id="KW-0812">Transmembrane</keyword>
<accession>A0A914CU60</accession>
<feature type="signal peptide" evidence="3">
    <location>
        <begin position="1"/>
        <end position="19"/>
    </location>
</feature>
<keyword evidence="2" id="KW-1133">Transmembrane helix</keyword>